<keyword evidence="5" id="KW-0812">Transmembrane</keyword>
<evidence type="ECO:0000256" key="3">
    <source>
        <dbReference type="ARBA" id="ARBA00022679"/>
    </source>
</evidence>
<dbReference type="GO" id="GO:0016758">
    <property type="term" value="F:hexosyltransferase activity"/>
    <property type="evidence" value="ECO:0007669"/>
    <property type="project" value="TreeGrafter"/>
</dbReference>
<proteinExistence type="predicted"/>
<evidence type="ECO:0000256" key="4">
    <source>
        <dbReference type="ARBA" id="ARBA00022989"/>
    </source>
</evidence>
<evidence type="ECO:0008006" key="10">
    <source>
        <dbReference type="Google" id="ProtNLM"/>
    </source>
</evidence>
<feature type="transmembrane region" description="Helical" evidence="5">
    <location>
        <begin position="438"/>
        <end position="464"/>
    </location>
</feature>
<feature type="transmembrane region" description="Helical" evidence="5">
    <location>
        <begin position="18"/>
        <end position="37"/>
    </location>
</feature>
<dbReference type="GO" id="GO:0030246">
    <property type="term" value="F:carbohydrate binding"/>
    <property type="evidence" value="ECO:0007669"/>
    <property type="project" value="InterPro"/>
</dbReference>
<dbReference type="InterPro" id="IPR011013">
    <property type="entry name" value="Gal_mutarotase_sf_dom"/>
</dbReference>
<accession>A0A0H5SK63</accession>
<dbReference type="GO" id="GO:0005886">
    <property type="term" value="C:plasma membrane"/>
    <property type="evidence" value="ECO:0007669"/>
    <property type="project" value="TreeGrafter"/>
</dbReference>
<evidence type="ECO:0000313" key="8">
    <source>
        <dbReference type="EMBL" id="CRZ35495.1"/>
    </source>
</evidence>
<dbReference type="PANTHER" id="PTHR43867:SF2">
    <property type="entry name" value="CELLULOSE SYNTHASE CATALYTIC SUBUNIT A [UDP-FORMING]"/>
    <property type="match status" value="1"/>
</dbReference>
<gene>
    <name evidence="8" type="ORF">HHT355_2306</name>
</gene>
<dbReference type="Pfam" id="PF06165">
    <property type="entry name" value="GH94_b-supersand"/>
    <property type="match status" value="1"/>
</dbReference>
<dbReference type="InterPro" id="IPR037018">
    <property type="entry name" value="GH65_N"/>
</dbReference>
<evidence type="ECO:0000259" key="7">
    <source>
        <dbReference type="Pfam" id="PF10091"/>
    </source>
</evidence>
<comment type="subcellular location">
    <subcellularLocation>
        <location evidence="1">Membrane</location>
        <topology evidence="1">Multi-pass membrane protein</topology>
    </subcellularLocation>
</comment>
<dbReference type="Pfam" id="PF10091">
    <property type="entry name" value="Glycoamylase"/>
    <property type="match status" value="1"/>
</dbReference>
<dbReference type="GO" id="GO:0005975">
    <property type="term" value="P:carbohydrate metabolic process"/>
    <property type="evidence" value="ECO:0007669"/>
    <property type="project" value="InterPro"/>
</dbReference>
<keyword evidence="2" id="KW-0328">Glycosyltransferase</keyword>
<dbReference type="SUPFAM" id="SSF74650">
    <property type="entry name" value="Galactose mutarotase-like"/>
    <property type="match status" value="1"/>
</dbReference>
<keyword evidence="3" id="KW-0808">Transferase</keyword>
<evidence type="ECO:0000256" key="1">
    <source>
        <dbReference type="ARBA" id="ARBA00004141"/>
    </source>
</evidence>
<dbReference type="Gene3D" id="2.70.98.40">
    <property type="entry name" value="Glycoside hydrolase, family 65, N-terminal domain"/>
    <property type="match status" value="1"/>
</dbReference>
<organism evidence="8 9">
    <name type="scientific">Herbinix hemicellulosilytica</name>
    <dbReference type="NCBI Taxonomy" id="1564487"/>
    <lineage>
        <taxon>Bacteria</taxon>
        <taxon>Bacillati</taxon>
        <taxon>Bacillota</taxon>
        <taxon>Clostridia</taxon>
        <taxon>Lachnospirales</taxon>
        <taxon>Lachnospiraceae</taxon>
        <taxon>Herbinix</taxon>
    </lineage>
</organism>
<dbReference type="OrthoDB" id="9769991at2"/>
<evidence type="ECO:0000256" key="2">
    <source>
        <dbReference type="ARBA" id="ARBA00022676"/>
    </source>
</evidence>
<dbReference type="InterPro" id="IPR019282">
    <property type="entry name" value="Glycoamylase-like_cons_dom"/>
</dbReference>
<feature type="domain" description="Glycoamylase-like" evidence="7">
    <location>
        <begin position="1322"/>
        <end position="1530"/>
    </location>
</feature>
<dbReference type="InterPro" id="IPR050321">
    <property type="entry name" value="Glycosyltr_2/OpgH_subfam"/>
</dbReference>
<dbReference type="PANTHER" id="PTHR43867">
    <property type="entry name" value="CELLULOSE SYNTHASE CATALYTIC SUBUNIT A [UDP-FORMING]"/>
    <property type="match status" value="1"/>
</dbReference>
<dbReference type="Gene3D" id="1.50.10.140">
    <property type="match status" value="1"/>
</dbReference>
<dbReference type="RefSeq" id="WP_103203572.1">
    <property type="nucleotide sequence ID" value="NZ_CVTD020000025.1"/>
</dbReference>
<evidence type="ECO:0000259" key="6">
    <source>
        <dbReference type="Pfam" id="PF06165"/>
    </source>
</evidence>
<keyword evidence="5" id="KW-0472">Membrane</keyword>
<evidence type="ECO:0000256" key="5">
    <source>
        <dbReference type="SAM" id="Phobius"/>
    </source>
</evidence>
<feature type="domain" description="Glycosyl hydrolase 94 supersandwich" evidence="6">
    <location>
        <begin position="1576"/>
        <end position="1844"/>
    </location>
</feature>
<dbReference type="CDD" id="cd11753">
    <property type="entry name" value="GH94N_ChvB_NdvB_2_like"/>
    <property type="match status" value="1"/>
</dbReference>
<feature type="transmembrane region" description="Helical" evidence="5">
    <location>
        <begin position="476"/>
        <end position="494"/>
    </location>
</feature>
<dbReference type="InterPro" id="IPR037820">
    <property type="entry name" value="GH94N_NdvB"/>
</dbReference>
<feature type="transmembrane region" description="Helical" evidence="5">
    <location>
        <begin position="974"/>
        <end position="997"/>
    </location>
</feature>
<sequence length="2033" mass="233968">MLNILLGYRFFLNMPDRLIAILVLTAIFWCILVFLYIRYRHLRKRIHFQMETEDTISMYKPEDIRRQMLALAAEHKDVRLMRYNFVLDDYNQVAYKRLNKIRKSITAVPSDIIAMIPAARWLFDNYQMMYRQIKKVRSSGTSYEVLPILKARQYRGYPRVYILAKKMVALSGGHLNYENISLMLKAYQEEIPLTDKEIWVLPEVIGFCLLENIIEVADDILKIIKIKAKADKLVKEKLRQGKEITDIASLLCETEPDCKDNYSFHSHVIYLLKNMSFSDTDILRYVEYHCNGNGMKLSPTHIFQEEGKTQSHLEAIIRALVISLREINEIDEEKFYAEFSSLEHILSKDPDGVYPRMDSESKGLYRGKIVKLAIRYKLSEVDIADECLRLAVEGKAELNFPHHVGSYLMGNGYKLLKAKLLHKAMPDIKRKRINIKGLMYFATYIFVLAVSISLLASIIAASFYRNKEAIGLVPKQVATILMIIAALPLLMGIAQEIVNNIFTRAVQTKKIPALDYLDGIPDSARTFVVMPVIVSSKEQALEYMERLHKLYLANRQDNLYFALLADYMDAPAEKMETDVVIEEALINRLNELNELYPAQPARFSLFIRYRKWNPSEKCYMCWERKRGKLEELNRILVGQDEAGTSFSHILCDRQLLKSFKYVITLDADSDLIRDNAAKLVGLIDHPLNRAVIDRETKKVKEGYVIIQPEVRNHIPPANCSRFTLIFGGQSGLDSYSTVISDIYQDIFGQAIYTGKGIYNVEAFHYLLDGVIQENTVLSHDLLESCYTRCAFSSAAKIMDSFPSSVLSYIKREHRWIRGDWQLLPWLFKKDKTGRSLCALSKWKIFDNLRRSLVPGSKILFIILNLALLPDLFYLWLPLVFFNDILNLIILLVTIIAKKISRPKLALLYRQLIKDIYYTLERSFLELVLTPYRAYSAYDAIIRTLYRLTVSKKNLLNWNTAEAVDASIRNTKKGYFLSMWSSLLPVAVILPLLFLARLNVAGNLIYGILVLLWIMAFYIAYLISRPKEQKGAALSADDREFLLDTCRHTWQFFKQLSGQENNWLCPDNYQITSSVKITDKTSPTNIGLQFLAILSARDLGFESLSSTIDRIEKLLDTVMQLPKWKGHLYNWYQIKTLEVLNPDYISTVDSGNFLGHMIALKNGLLQQLRTPVITGDLLREIKKTARLCNPEFEIKDSYSTFNDLLEDISYIWDDISEREPKPKENPVWFAQLAENIETLIDEITGYNLKDYAVASCPSLMELVFQDNKKARATAEKINELCKKIDGILNDMDFGFLFNRKRLLFHIGYHVSSNTLDSGCYDLIASESALTSFLAIARGDVPLKHWFRLGRPLTLIKGIPCFVSWSGTMFEYLMPNLVMKEFSGSVFAESAKAAVLQQMHYAKTKKIPWGISESQYYRFDLNANYQYRAFGVPKLRLQPVRKNSFVVSPYSTMLALEYAGSAGIKNLRLLKKLGVYGKYGFYEAVDFNGPDAINMKPYKIVTSFMAHHQGMNLVAVNNLLNDGVMRKRFHAEPMVKSAEALLEEKRQSYLISLAKRGYTINIDKSYFRENLYSNRYVGSPAPDVPIVCYLSNNKYSLMITSDGDGFSKYMNMMIHRFRADVHANTGQYIYIKDLGTGKLWSSTYHPTRTEPDEYQAIFSPYKAEFKRRDGDISTHTQVSLSPSHNIEIRKVKLTNRSKEAKRLEITSYLEVVADSHLAELSHPAFNKLFIESEFLPEQKIFLSRRRSGKTGESLYLMHTVKTDRRPVKKIEYENDRMRFIGRNNSPENPAAVVESLPFSNQAGFCNDPIMSLRVTIIIPAGQSASVSFITGVCESVEEAVMISEELDNEYRIDDVFEKFKLQSEIELKYLEIGRNQLTAFQDLISPIFYPNAAYRGPQKNIIRNIKNQSALWRFGISGDNPIMLLIVKSVQNAGIIKDVLKAYEYYRINRLDVDLVIMIETKQVYLQELDEMINDMTSSLRIYDAGSKPGFHVLHTYDMSEDEINLIYTVARVVFTEKSGIYFRKFSEEFSDSED</sequence>
<dbReference type="EMBL" id="CVTD020000025">
    <property type="protein sequence ID" value="CRZ35495.1"/>
    <property type="molecule type" value="Genomic_DNA"/>
</dbReference>
<feature type="transmembrane region" description="Helical" evidence="5">
    <location>
        <begin position="874"/>
        <end position="896"/>
    </location>
</feature>
<feature type="transmembrane region" description="Helical" evidence="5">
    <location>
        <begin position="1003"/>
        <end position="1022"/>
    </location>
</feature>
<reference evidence="8 9" key="1">
    <citation type="submission" date="2015-06" db="EMBL/GenBank/DDBJ databases">
        <authorList>
            <person name="Wibberg Daniel"/>
        </authorList>
    </citation>
    <scope>NUCLEOTIDE SEQUENCE [LARGE SCALE GENOMIC DNA]</scope>
    <source>
        <strain evidence="8 9">T3/55T</strain>
    </source>
</reference>
<feature type="transmembrane region" description="Helical" evidence="5">
    <location>
        <begin position="851"/>
        <end position="868"/>
    </location>
</feature>
<name>A0A0H5SK63_HERHM</name>
<keyword evidence="9" id="KW-1185">Reference proteome</keyword>
<dbReference type="InterPro" id="IPR010383">
    <property type="entry name" value="Glyco_hydrolase_94_b-supersand"/>
</dbReference>
<dbReference type="Proteomes" id="UP000236497">
    <property type="component" value="Unassembled WGS sequence"/>
</dbReference>
<keyword evidence="4 5" id="KW-1133">Transmembrane helix</keyword>
<evidence type="ECO:0000313" key="9">
    <source>
        <dbReference type="Proteomes" id="UP000236497"/>
    </source>
</evidence>
<protein>
    <recommendedName>
        <fullName evidence="10">Glucoamylase</fullName>
    </recommendedName>
</protein>